<dbReference type="PROSITE" id="PS00409">
    <property type="entry name" value="PROKAR_NTER_METHYL"/>
    <property type="match status" value="1"/>
</dbReference>
<name>A0ABS2BP55_9NEIS</name>
<keyword evidence="3" id="KW-1185">Reference proteome</keyword>
<dbReference type="SUPFAM" id="SSF54523">
    <property type="entry name" value="Pili subunits"/>
    <property type="match status" value="1"/>
</dbReference>
<evidence type="ECO:0000256" key="1">
    <source>
        <dbReference type="SAM" id="Phobius"/>
    </source>
</evidence>
<reference evidence="2 3" key="1">
    <citation type="submission" date="2021-01" db="EMBL/GenBank/DDBJ databases">
        <title>Draft Genome Sequence and Polyhydroxyalkanoate Biosynthetic Potential of Jeongeupia naejangsanensis Type Strain DSM 24253.</title>
        <authorList>
            <person name="Turrini P."/>
            <person name="Artuso I."/>
            <person name="Lugli G.A."/>
            <person name="Frangipani E."/>
            <person name="Ventura M."/>
            <person name="Visca P."/>
        </authorList>
    </citation>
    <scope>NUCLEOTIDE SEQUENCE [LARGE SCALE GENOMIC DNA]</scope>
    <source>
        <strain evidence="2 3">DSM 24253</strain>
    </source>
</reference>
<protein>
    <submittedName>
        <fullName evidence="2">Prepilin-type N-terminal cleavage/methylation domain-containing protein</fullName>
    </submittedName>
</protein>
<organism evidence="2 3">
    <name type="scientific">Jeongeupia naejangsanensis</name>
    <dbReference type="NCBI Taxonomy" id="613195"/>
    <lineage>
        <taxon>Bacteria</taxon>
        <taxon>Pseudomonadati</taxon>
        <taxon>Pseudomonadota</taxon>
        <taxon>Betaproteobacteria</taxon>
        <taxon>Neisseriales</taxon>
        <taxon>Chitinibacteraceae</taxon>
        <taxon>Jeongeupia</taxon>
    </lineage>
</organism>
<keyword evidence="1" id="KW-0812">Transmembrane</keyword>
<comment type="caution">
    <text evidence="2">The sequence shown here is derived from an EMBL/GenBank/DDBJ whole genome shotgun (WGS) entry which is preliminary data.</text>
</comment>
<dbReference type="Pfam" id="PF07963">
    <property type="entry name" value="N_methyl"/>
    <property type="match status" value="1"/>
</dbReference>
<dbReference type="RefSeq" id="WP_203539638.1">
    <property type="nucleotide sequence ID" value="NZ_JAESND010000010.1"/>
</dbReference>
<evidence type="ECO:0000313" key="3">
    <source>
        <dbReference type="Proteomes" id="UP000809431"/>
    </source>
</evidence>
<keyword evidence="1" id="KW-1133">Transmembrane helix</keyword>
<proteinExistence type="predicted"/>
<keyword evidence="1" id="KW-0472">Membrane</keyword>
<dbReference type="Proteomes" id="UP000809431">
    <property type="component" value="Unassembled WGS sequence"/>
</dbReference>
<gene>
    <name evidence="2" type="ORF">JMJ54_16395</name>
</gene>
<feature type="transmembrane region" description="Helical" evidence="1">
    <location>
        <begin position="6"/>
        <end position="29"/>
    </location>
</feature>
<dbReference type="Gene3D" id="3.30.700.10">
    <property type="entry name" value="Glycoprotein, Type 4 Pilin"/>
    <property type="match status" value="1"/>
</dbReference>
<sequence length="145" mass="14960">MVIHRGFTLIELIITIAILALLLAVGIPFTQRWGQSARVQQVESTLKQGFAHAKAIALRNPNGVKDGTATAAVLTLTGDSFFVCEGAPSSCGASNAVWQASKSGNTSITIGANTAWTLGLTAQGLATSSNYTVSDGNESATGNLH</sequence>
<dbReference type="EMBL" id="JAESND010000010">
    <property type="protein sequence ID" value="MBM3117417.1"/>
    <property type="molecule type" value="Genomic_DNA"/>
</dbReference>
<evidence type="ECO:0000313" key="2">
    <source>
        <dbReference type="EMBL" id="MBM3117417.1"/>
    </source>
</evidence>
<accession>A0ABS2BP55</accession>
<dbReference type="InterPro" id="IPR045584">
    <property type="entry name" value="Pilin-like"/>
</dbReference>
<dbReference type="InterPro" id="IPR012902">
    <property type="entry name" value="N_methyl_site"/>
</dbReference>
<dbReference type="NCBIfam" id="TIGR02532">
    <property type="entry name" value="IV_pilin_GFxxxE"/>
    <property type="match status" value="1"/>
</dbReference>